<evidence type="ECO:0000313" key="8">
    <source>
        <dbReference type="EMBL" id="QIW99396.1"/>
    </source>
</evidence>
<evidence type="ECO:0000256" key="3">
    <source>
        <dbReference type="ARBA" id="ARBA00022989"/>
    </source>
</evidence>
<feature type="transmembrane region" description="Helical" evidence="6">
    <location>
        <begin position="12"/>
        <end position="33"/>
    </location>
</feature>
<dbReference type="OrthoDB" id="5284712at2759"/>
<evidence type="ECO:0000256" key="5">
    <source>
        <dbReference type="SAM" id="MobiDB-lite"/>
    </source>
</evidence>
<evidence type="ECO:0000256" key="4">
    <source>
        <dbReference type="ARBA" id="ARBA00023136"/>
    </source>
</evidence>
<feature type="transmembrane region" description="Helical" evidence="6">
    <location>
        <begin position="76"/>
        <end position="100"/>
    </location>
</feature>
<dbReference type="Pfam" id="PF01284">
    <property type="entry name" value="MARVEL"/>
    <property type="match status" value="1"/>
</dbReference>
<proteinExistence type="predicted"/>
<keyword evidence="3 6" id="KW-1133">Transmembrane helix</keyword>
<sequence length="287" mass="31522">MRKPLDKLGKIKAGLHVVQALFIFIAWALTIAVLTRDGGIGGSTWFYFTLCFITAPALIYQVMVPMYPRAERFASVYAYATIDTLFAVLWFSAAIAVAAWNTAGLNKGKDDNKDSDGSCNYFGYGDTTKCSVSKAAVGFGILIFFLFASTATISVLFCRQYRQTGVVPGTKQASSSTIGRADDTSKDVWSSNVEEREYDDFEEPDDRHKYGQVSDEDGQGLLQEPTALLQGASSLNQGQNYDIYAPSSLSSGSHHHDASTAYRSPLMVPDQHHDGRAQFPVARYDRI</sequence>
<reference evidence="8 9" key="1">
    <citation type="journal article" date="2016" name="Sci. Rep.">
        <title>Peltaster fructicola genome reveals evolution from an invasive phytopathogen to an ectophytic parasite.</title>
        <authorList>
            <person name="Xu C."/>
            <person name="Chen H."/>
            <person name="Gleason M.L."/>
            <person name="Xu J.R."/>
            <person name="Liu H."/>
            <person name="Zhang R."/>
            <person name="Sun G."/>
        </authorList>
    </citation>
    <scope>NUCLEOTIDE SEQUENCE [LARGE SCALE GENOMIC DNA]</scope>
    <source>
        <strain evidence="8 9">LNHT1506</strain>
    </source>
</reference>
<evidence type="ECO:0000259" key="7">
    <source>
        <dbReference type="Pfam" id="PF01284"/>
    </source>
</evidence>
<dbReference type="InterPro" id="IPR008253">
    <property type="entry name" value="Marvel"/>
</dbReference>
<dbReference type="Proteomes" id="UP000503462">
    <property type="component" value="Chromosome 3"/>
</dbReference>
<dbReference type="AlphaFoldDB" id="A0A6H0XX95"/>
<keyword evidence="9" id="KW-1185">Reference proteome</keyword>
<dbReference type="PANTHER" id="PTHR37451">
    <property type="entry name" value="MARVEL DOMAIN"/>
    <property type="match status" value="1"/>
</dbReference>
<evidence type="ECO:0000256" key="1">
    <source>
        <dbReference type="ARBA" id="ARBA00004141"/>
    </source>
</evidence>
<comment type="subcellular location">
    <subcellularLocation>
        <location evidence="1">Membrane</location>
        <topology evidence="1">Multi-pass membrane protein</topology>
    </subcellularLocation>
</comment>
<accession>A0A6H0XX95</accession>
<gene>
    <name evidence="8" type="ORF">AMS68_004914</name>
</gene>
<protein>
    <recommendedName>
        <fullName evidence="7">MARVEL domain-containing protein</fullName>
    </recommendedName>
</protein>
<evidence type="ECO:0000313" key="9">
    <source>
        <dbReference type="Proteomes" id="UP000503462"/>
    </source>
</evidence>
<dbReference type="EMBL" id="CP051141">
    <property type="protein sequence ID" value="QIW99396.1"/>
    <property type="molecule type" value="Genomic_DNA"/>
</dbReference>
<name>A0A6H0XX95_9PEZI</name>
<feature type="region of interest" description="Disordered" evidence="5">
    <location>
        <begin position="169"/>
        <end position="217"/>
    </location>
</feature>
<feature type="transmembrane region" description="Helical" evidence="6">
    <location>
        <begin position="45"/>
        <end position="64"/>
    </location>
</feature>
<feature type="region of interest" description="Disordered" evidence="5">
    <location>
        <begin position="266"/>
        <end position="287"/>
    </location>
</feature>
<dbReference type="PANTHER" id="PTHR37451:SF3">
    <property type="entry name" value="MARVEL DOMAIN-CONTAINING PROTEIN"/>
    <property type="match status" value="1"/>
</dbReference>
<feature type="transmembrane region" description="Helical" evidence="6">
    <location>
        <begin position="135"/>
        <end position="158"/>
    </location>
</feature>
<dbReference type="GO" id="GO:0016020">
    <property type="term" value="C:membrane"/>
    <property type="evidence" value="ECO:0007669"/>
    <property type="project" value="UniProtKB-SubCell"/>
</dbReference>
<keyword evidence="2 6" id="KW-0812">Transmembrane</keyword>
<keyword evidence="4 6" id="KW-0472">Membrane</keyword>
<feature type="domain" description="MARVEL" evidence="7">
    <location>
        <begin position="11"/>
        <end position="151"/>
    </location>
</feature>
<evidence type="ECO:0000256" key="6">
    <source>
        <dbReference type="SAM" id="Phobius"/>
    </source>
</evidence>
<organism evidence="8 9">
    <name type="scientific">Peltaster fructicola</name>
    <dbReference type="NCBI Taxonomy" id="286661"/>
    <lineage>
        <taxon>Eukaryota</taxon>
        <taxon>Fungi</taxon>
        <taxon>Dikarya</taxon>
        <taxon>Ascomycota</taxon>
        <taxon>Pezizomycotina</taxon>
        <taxon>Dothideomycetes</taxon>
        <taxon>Dothideomycetes incertae sedis</taxon>
        <taxon>Peltaster</taxon>
    </lineage>
</organism>
<evidence type="ECO:0000256" key="2">
    <source>
        <dbReference type="ARBA" id="ARBA00022692"/>
    </source>
</evidence>